<dbReference type="EC" id="4.2.1.1" evidence="2 8"/>
<keyword evidence="5 8" id="KW-0456">Lyase</keyword>
<sequence length="287" mass="32511">MGINNIIRFEHANDPTIENKHHHHKHKQIEDEENLLQKDLLNNNNSSTSSLSSQSTYESSDSYPFQFSRDSSLQDFLKSNKQATDNLKIRNPEILERSGKGQSPHTLWIGCSDSRINECTALGCQPGEIFTLRNIANLISYQDFSSMSALKFAIDVLKVRKIIVCGHTDCGGVWASLSSKKIGDVLDSWLTPIRQIRAQNLNLLKSINDPFERCSKLSELNVLNSINQVKKHSSFVSAFKNGDIEIYGLIYDVKTGYLTELELSDEFDNNDDFNDVFHLNEHGDGYH</sequence>
<keyword evidence="3 7" id="KW-0479">Metal-binding</keyword>
<dbReference type="GO" id="GO:0005737">
    <property type="term" value="C:cytoplasm"/>
    <property type="evidence" value="ECO:0007669"/>
    <property type="project" value="TreeGrafter"/>
</dbReference>
<dbReference type="GO" id="GO:0071244">
    <property type="term" value="P:cellular response to carbon dioxide"/>
    <property type="evidence" value="ECO:0007669"/>
    <property type="project" value="TreeGrafter"/>
</dbReference>
<evidence type="ECO:0000313" key="9">
    <source>
        <dbReference type="EMBL" id="ODV87645.1"/>
    </source>
</evidence>
<dbReference type="Gene3D" id="3.40.1050.10">
    <property type="entry name" value="Carbonic anhydrase"/>
    <property type="match status" value="1"/>
</dbReference>
<evidence type="ECO:0000256" key="6">
    <source>
        <dbReference type="ARBA" id="ARBA00048348"/>
    </source>
</evidence>
<proteinExistence type="inferred from homology"/>
<organism evidence="9 10">
    <name type="scientific">[Candida] arabinofermentans NRRL YB-2248</name>
    <dbReference type="NCBI Taxonomy" id="983967"/>
    <lineage>
        <taxon>Eukaryota</taxon>
        <taxon>Fungi</taxon>
        <taxon>Dikarya</taxon>
        <taxon>Ascomycota</taxon>
        <taxon>Saccharomycotina</taxon>
        <taxon>Pichiomycetes</taxon>
        <taxon>Pichiales</taxon>
        <taxon>Pichiaceae</taxon>
        <taxon>Ogataea</taxon>
        <taxon>Ogataea/Candida clade</taxon>
    </lineage>
</organism>
<feature type="binding site" evidence="7">
    <location>
        <position position="111"/>
    </location>
    <ligand>
        <name>Zn(2+)</name>
        <dbReference type="ChEBI" id="CHEBI:29105"/>
    </ligand>
</feature>
<accession>A0A1E4T7D0</accession>
<dbReference type="GO" id="GO:0004089">
    <property type="term" value="F:carbonate dehydratase activity"/>
    <property type="evidence" value="ECO:0007669"/>
    <property type="project" value="UniProtKB-UniRule"/>
</dbReference>
<evidence type="ECO:0000256" key="1">
    <source>
        <dbReference type="ARBA" id="ARBA00006217"/>
    </source>
</evidence>
<dbReference type="Pfam" id="PF00484">
    <property type="entry name" value="Pro_CA"/>
    <property type="match status" value="1"/>
</dbReference>
<dbReference type="PANTHER" id="PTHR11002">
    <property type="entry name" value="CARBONIC ANHYDRASE"/>
    <property type="match status" value="1"/>
</dbReference>
<comment type="similarity">
    <text evidence="1 8">Belongs to the beta-class carbonic anhydrase family.</text>
</comment>
<comment type="catalytic activity">
    <reaction evidence="6 8">
        <text>hydrogencarbonate + H(+) = CO2 + H2O</text>
        <dbReference type="Rhea" id="RHEA:10748"/>
        <dbReference type="ChEBI" id="CHEBI:15377"/>
        <dbReference type="ChEBI" id="CHEBI:15378"/>
        <dbReference type="ChEBI" id="CHEBI:16526"/>
        <dbReference type="ChEBI" id="CHEBI:17544"/>
        <dbReference type="EC" id="4.2.1.1"/>
    </reaction>
</comment>
<evidence type="ECO:0000256" key="5">
    <source>
        <dbReference type="ARBA" id="ARBA00023239"/>
    </source>
</evidence>
<comment type="function">
    <text evidence="8">Reversible hydration of carbon dioxide.</text>
</comment>
<keyword evidence="4 7" id="KW-0862">Zinc</keyword>
<reference evidence="10" key="1">
    <citation type="submission" date="2016-04" db="EMBL/GenBank/DDBJ databases">
        <title>Comparative genomics of biotechnologically important yeasts.</title>
        <authorList>
            <consortium name="DOE Joint Genome Institute"/>
            <person name="Riley R."/>
            <person name="Haridas S."/>
            <person name="Wolfe K.H."/>
            <person name="Lopes M.R."/>
            <person name="Hittinger C.T."/>
            <person name="Goker M."/>
            <person name="Salamov A."/>
            <person name="Wisecaver J."/>
            <person name="Long T.M."/>
            <person name="Aerts A.L."/>
            <person name="Barry K."/>
            <person name="Choi C."/>
            <person name="Clum A."/>
            <person name="Coughlan A.Y."/>
            <person name="Deshpande S."/>
            <person name="Douglass A.P."/>
            <person name="Hanson S.J."/>
            <person name="Klenk H.-P."/>
            <person name="Labutti K."/>
            <person name="Lapidus A."/>
            <person name="Lindquist E."/>
            <person name="Lipzen A."/>
            <person name="Meier-Kolthoff J.P."/>
            <person name="Ohm R.A."/>
            <person name="Otillar R.P."/>
            <person name="Pangilinan J."/>
            <person name="Peng Y."/>
            <person name="Rokas A."/>
            <person name="Rosa C.A."/>
            <person name="Scheuner C."/>
            <person name="Sibirny A.A."/>
            <person name="Slot J.C."/>
            <person name="Stielow J.B."/>
            <person name="Sun H."/>
            <person name="Kurtzman C.P."/>
            <person name="Blackwell M."/>
            <person name="Grigoriev I.V."/>
            <person name="Jeffries T.W."/>
        </authorList>
    </citation>
    <scope>NUCLEOTIDE SEQUENCE [LARGE SCALE GENOMIC DNA]</scope>
    <source>
        <strain evidence="10">NRRL YB-2248</strain>
    </source>
</reference>
<dbReference type="Proteomes" id="UP000094801">
    <property type="component" value="Unassembled WGS sequence"/>
</dbReference>
<dbReference type="GO" id="GO:0008270">
    <property type="term" value="F:zinc ion binding"/>
    <property type="evidence" value="ECO:0007669"/>
    <property type="project" value="UniProtKB-UniRule"/>
</dbReference>
<evidence type="ECO:0000256" key="3">
    <source>
        <dbReference type="ARBA" id="ARBA00022723"/>
    </source>
</evidence>
<evidence type="ECO:0000256" key="4">
    <source>
        <dbReference type="ARBA" id="ARBA00022833"/>
    </source>
</evidence>
<dbReference type="CDD" id="cd00883">
    <property type="entry name" value="beta_CA_cladeA"/>
    <property type="match status" value="1"/>
</dbReference>
<name>A0A1E4T7D0_9ASCO</name>
<feature type="binding site" evidence="7">
    <location>
        <position position="167"/>
    </location>
    <ligand>
        <name>Zn(2+)</name>
        <dbReference type="ChEBI" id="CHEBI:29105"/>
    </ligand>
</feature>
<feature type="binding site" evidence="7">
    <location>
        <position position="170"/>
    </location>
    <ligand>
        <name>Zn(2+)</name>
        <dbReference type="ChEBI" id="CHEBI:29105"/>
    </ligand>
</feature>
<dbReference type="AlphaFoldDB" id="A0A1E4T7D0"/>
<dbReference type="SMART" id="SM00947">
    <property type="entry name" value="Pro_CA"/>
    <property type="match status" value="1"/>
</dbReference>
<dbReference type="PANTHER" id="PTHR11002:SF76">
    <property type="entry name" value="CARBONIC ANHYDRASE"/>
    <property type="match status" value="1"/>
</dbReference>
<dbReference type="InterPro" id="IPR036874">
    <property type="entry name" value="Carbonic_anhydrase_sf"/>
</dbReference>
<dbReference type="OrthoDB" id="10248475at2759"/>
<comment type="cofactor">
    <cofactor evidence="7">
        <name>Zn(2+)</name>
        <dbReference type="ChEBI" id="CHEBI:29105"/>
    </cofactor>
    <text evidence="7">Binds 1 zinc ion per subunit.</text>
</comment>
<evidence type="ECO:0000256" key="8">
    <source>
        <dbReference type="RuleBase" id="RU003956"/>
    </source>
</evidence>
<dbReference type="InterPro" id="IPR001765">
    <property type="entry name" value="Carbonic_anhydrase"/>
</dbReference>
<feature type="binding site" evidence="7">
    <location>
        <position position="113"/>
    </location>
    <ligand>
        <name>Zn(2+)</name>
        <dbReference type="ChEBI" id="CHEBI:29105"/>
    </ligand>
</feature>
<gene>
    <name evidence="9" type="ORF">CANARDRAFT_193248</name>
</gene>
<evidence type="ECO:0000256" key="7">
    <source>
        <dbReference type="PIRSR" id="PIRSR601765-1"/>
    </source>
</evidence>
<evidence type="ECO:0000256" key="2">
    <source>
        <dbReference type="ARBA" id="ARBA00012925"/>
    </source>
</evidence>
<protein>
    <recommendedName>
        <fullName evidence="2 8">Carbonic anhydrase</fullName>
        <ecNumber evidence="2 8">4.2.1.1</ecNumber>
    </recommendedName>
    <alternativeName>
        <fullName evidence="8">Carbonate dehydratase</fullName>
    </alternativeName>
</protein>
<dbReference type="SUPFAM" id="SSF53056">
    <property type="entry name" value="beta-carbonic anhydrase, cab"/>
    <property type="match status" value="1"/>
</dbReference>
<dbReference type="STRING" id="983967.A0A1E4T7D0"/>
<dbReference type="GO" id="GO:0034599">
    <property type="term" value="P:cellular response to oxidative stress"/>
    <property type="evidence" value="ECO:0007669"/>
    <property type="project" value="TreeGrafter"/>
</dbReference>
<evidence type="ECO:0000313" key="10">
    <source>
        <dbReference type="Proteomes" id="UP000094801"/>
    </source>
</evidence>
<keyword evidence="10" id="KW-1185">Reference proteome</keyword>
<dbReference type="EMBL" id="KV453847">
    <property type="protein sequence ID" value="ODV87645.1"/>
    <property type="molecule type" value="Genomic_DNA"/>
</dbReference>